<feature type="compositionally biased region" description="Low complexity" evidence="1">
    <location>
        <begin position="1"/>
        <end position="16"/>
    </location>
</feature>
<evidence type="ECO:0000313" key="2">
    <source>
        <dbReference type="EMBL" id="CAJ59104.1"/>
    </source>
</evidence>
<evidence type="ECO:0000313" key="3">
    <source>
        <dbReference type="Proteomes" id="UP000000657"/>
    </source>
</evidence>
<gene>
    <name evidence="2" type="ordered locus">FRAAL0429</name>
</gene>
<protein>
    <submittedName>
        <fullName evidence="2">Uncharacterized protein</fullName>
    </submittedName>
</protein>
<feature type="region of interest" description="Disordered" evidence="1">
    <location>
        <begin position="1"/>
        <end position="36"/>
    </location>
</feature>
<dbReference type="EMBL" id="CT573213">
    <property type="protein sequence ID" value="CAJ59104.1"/>
    <property type="molecule type" value="Genomic_DNA"/>
</dbReference>
<sequence length="104" mass="11152">MTTPATTTPSADATPAKLHHPGAWFDGYADTQPEPPTPELLELFIRLADLHLDDHSIGSALEDMLITPLDQALSTHSPTRSGTLTTLTVTDVAREYGAWTVSLA</sequence>
<dbReference type="STRING" id="326424.FRAAL0429"/>
<reference evidence="2 3" key="1">
    <citation type="journal article" date="2007" name="Genome Res.">
        <title>Genome characteristics of facultatively symbiotic Frankia sp. strains reflect host range and host plant biogeography.</title>
        <authorList>
            <person name="Normand P."/>
            <person name="Lapierre P."/>
            <person name="Tisa L.S."/>
            <person name="Gogarten J.P."/>
            <person name="Alloisio N."/>
            <person name="Bagnarol E."/>
            <person name="Bassi C.A."/>
            <person name="Berry A.M."/>
            <person name="Bickhart D.M."/>
            <person name="Choisne N."/>
            <person name="Couloux A."/>
            <person name="Cournoyer B."/>
            <person name="Cruveiller S."/>
            <person name="Daubin V."/>
            <person name="Demange N."/>
            <person name="Francino M.P."/>
            <person name="Goltsman E."/>
            <person name="Huang Y."/>
            <person name="Kopp O.R."/>
            <person name="Labarre L."/>
            <person name="Lapidus A."/>
            <person name="Lavire C."/>
            <person name="Marechal J."/>
            <person name="Martinez M."/>
            <person name="Mastronunzio J.E."/>
            <person name="Mullin B.C."/>
            <person name="Niemann J."/>
            <person name="Pujic P."/>
            <person name="Rawnsley T."/>
            <person name="Rouy Z."/>
            <person name="Schenowitz C."/>
            <person name="Sellstedt A."/>
            <person name="Tavares F."/>
            <person name="Tomkins J.P."/>
            <person name="Vallenet D."/>
            <person name="Valverde C."/>
            <person name="Wall L.G."/>
            <person name="Wang Y."/>
            <person name="Medigue C."/>
            <person name="Benson D.R."/>
        </authorList>
    </citation>
    <scope>NUCLEOTIDE SEQUENCE [LARGE SCALE GENOMIC DNA]</scope>
    <source>
        <strain evidence="3">DSM 45986 / CECT 9034 / ACN14a</strain>
    </source>
</reference>
<dbReference type="AlphaFoldDB" id="Q0RTJ4"/>
<dbReference type="HOGENOM" id="CLU_2245988_0_0_11"/>
<evidence type="ECO:0000256" key="1">
    <source>
        <dbReference type="SAM" id="MobiDB-lite"/>
    </source>
</evidence>
<dbReference type="OrthoDB" id="9981151at2"/>
<proteinExistence type="predicted"/>
<keyword evidence="3" id="KW-1185">Reference proteome</keyword>
<dbReference type="KEGG" id="fal:FRAAL0429"/>
<accession>Q0RTJ4</accession>
<organism evidence="2 3">
    <name type="scientific">Frankia alni (strain DSM 45986 / CECT 9034 / ACN14a)</name>
    <dbReference type="NCBI Taxonomy" id="326424"/>
    <lineage>
        <taxon>Bacteria</taxon>
        <taxon>Bacillati</taxon>
        <taxon>Actinomycetota</taxon>
        <taxon>Actinomycetes</taxon>
        <taxon>Frankiales</taxon>
        <taxon>Frankiaceae</taxon>
        <taxon>Frankia</taxon>
    </lineage>
</organism>
<dbReference type="Proteomes" id="UP000000657">
    <property type="component" value="Chromosome"/>
</dbReference>
<name>Q0RTJ4_FRAAA</name>